<reference evidence="1" key="1">
    <citation type="submission" date="2023-03" db="UniProtKB">
        <authorList>
            <consortium name="EnsemblPlants"/>
        </authorList>
    </citation>
    <scope>IDENTIFICATION</scope>
</reference>
<dbReference type="AlphaFoldDB" id="A0A9I9E894"/>
<dbReference type="Gramene" id="MELO3C030157.2.1">
    <property type="protein sequence ID" value="MELO3C030157.2.1"/>
    <property type="gene ID" value="MELO3C030157.2"/>
</dbReference>
<protein>
    <submittedName>
        <fullName evidence="1">Uncharacterized protein</fullName>
    </submittedName>
</protein>
<dbReference type="EnsemblPlants" id="MELO3C030157.2.1">
    <property type="protein sequence ID" value="MELO3C030157.2.1"/>
    <property type="gene ID" value="MELO3C030157.2"/>
</dbReference>
<evidence type="ECO:0000313" key="1">
    <source>
        <dbReference type="EnsemblPlants" id="MELO3C030157.2.1"/>
    </source>
</evidence>
<proteinExistence type="predicted"/>
<accession>A0A9I9E894</accession>
<name>A0A9I9E894_CUCME</name>
<sequence length="83" mass="9501">MKCFTIGTTGFQGCKFNVYGIRDGLAFPNVKCQMLKRFTLSIPLLRCRRMYYVPSSLTYPGRNLCINRILVLVVEHLISDHTA</sequence>
<organism evidence="1">
    <name type="scientific">Cucumis melo</name>
    <name type="common">Muskmelon</name>
    <dbReference type="NCBI Taxonomy" id="3656"/>
    <lineage>
        <taxon>Eukaryota</taxon>
        <taxon>Viridiplantae</taxon>
        <taxon>Streptophyta</taxon>
        <taxon>Embryophyta</taxon>
        <taxon>Tracheophyta</taxon>
        <taxon>Spermatophyta</taxon>
        <taxon>Magnoliopsida</taxon>
        <taxon>eudicotyledons</taxon>
        <taxon>Gunneridae</taxon>
        <taxon>Pentapetalae</taxon>
        <taxon>rosids</taxon>
        <taxon>fabids</taxon>
        <taxon>Cucurbitales</taxon>
        <taxon>Cucurbitaceae</taxon>
        <taxon>Benincaseae</taxon>
        <taxon>Cucumis</taxon>
    </lineage>
</organism>